<dbReference type="PANTHER" id="PTHR13484">
    <property type="entry name" value="FIP1-LIKE 1 PROTEIN"/>
    <property type="match status" value="1"/>
</dbReference>
<evidence type="ECO:0000313" key="8">
    <source>
        <dbReference type="Proteomes" id="UP000799766"/>
    </source>
</evidence>
<feature type="region of interest" description="Disordered" evidence="5">
    <location>
        <begin position="224"/>
        <end position="276"/>
    </location>
</feature>
<evidence type="ECO:0000256" key="3">
    <source>
        <dbReference type="ARBA" id="ARBA00022664"/>
    </source>
</evidence>
<dbReference type="GO" id="GO:0006397">
    <property type="term" value="P:mRNA processing"/>
    <property type="evidence" value="ECO:0007669"/>
    <property type="project" value="UniProtKB-KW"/>
</dbReference>
<accession>A0A6A6P5H9</accession>
<feature type="region of interest" description="Disordered" evidence="5">
    <location>
        <begin position="1"/>
        <end position="63"/>
    </location>
</feature>
<dbReference type="OrthoDB" id="1917198at2759"/>
<dbReference type="EMBL" id="MU001676">
    <property type="protein sequence ID" value="KAF2459064.1"/>
    <property type="molecule type" value="Genomic_DNA"/>
</dbReference>
<keyword evidence="4" id="KW-0539">Nucleus</keyword>
<comment type="similarity">
    <text evidence="2">Belongs to the FIP1 family.</text>
</comment>
<dbReference type="GO" id="GO:0005847">
    <property type="term" value="C:mRNA cleavage and polyadenylation specificity factor complex"/>
    <property type="evidence" value="ECO:0007669"/>
    <property type="project" value="TreeGrafter"/>
</dbReference>
<dbReference type="Proteomes" id="UP000799766">
    <property type="component" value="Unassembled WGS sequence"/>
</dbReference>
<feature type="compositionally biased region" description="Low complexity" evidence="5">
    <location>
        <begin position="39"/>
        <end position="50"/>
    </location>
</feature>
<keyword evidence="8" id="KW-1185">Reference proteome</keyword>
<gene>
    <name evidence="7" type="ORF">BDY21DRAFT_200151</name>
</gene>
<evidence type="ECO:0000256" key="5">
    <source>
        <dbReference type="SAM" id="MobiDB-lite"/>
    </source>
</evidence>
<evidence type="ECO:0000256" key="2">
    <source>
        <dbReference type="ARBA" id="ARBA00007459"/>
    </source>
</evidence>
<feature type="compositionally biased region" description="Gly residues" evidence="5">
    <location>
        <begin position="252"/>
        <end position="270"/>
    </location>
</feature>
<keyword evidence="3" id="KW-0507">mRNA processing</keyword>
<reference evidence="7" key="1">
    <citation type="journal article" date="2020" name="Stud. Mycol.">
        <title>101 Dothideomycetes genomes: a test case for predicting lifestyles and emergence of pathogens.</title>
        <authorList>
            <person name="Haridas S."/>
            <person name="Albert R."/>
            <person name="Binder M."/>
            <person name="Bloem J."/>
            <person name="Labutti K."/>
            <person name="Salamov A."/>
            <person name="Andreopoulos B."/>
            <person name="Baker S."/>
            <person name="Barry K."/>
            <person name="Bills G."/>
            <person name="Bluhm B."/>
            <person name="Cannon C."/>
            <person name="Castanera R."/>
            <person name="Culley D."/>
            <person name="Daum C."/>
            <person name="Ezra D."/>
            <person name="Gonzalez J."/>
            <person name="Henrissat B."/>
            <person name="Kuo A."/>
            <person name="Liang C."/>
            <person name="Lipzen A."/>
            <person name="Lutzoni F."/>
            <person name="Magnuson J."/>
            <person name="Mondo S."/>
            <person name="Nolan M."/>
            <person name="Ohm R."/>
            <person name="Pangilinan J."/>
            <person name="Park H.-J."/>
            <person name="Ramirez L."/>
            <person name="Alfaro M."/>
            <person name="Sun H."/>
            <person name="Tritt A."/>
            <person name="Yoshinaga Y."/>
            <person name="Zwiers L.-H."/>
            <person name="Turgeon B."/>
            <person name="Goodwin S."/>
            <person name="Spatafora J."/>
            <person name="Crous P."/>
            <person name="Grigoriev I."/>
        </authorList>
    </citation>
    <scope>NUCLEOTIDE SEQUENCE</scope>
    <source>
        <strain evidence="7">ATCC 16933</strain>
    </source>
</reference>
<name>A0A6A6P5H9_9PEZI</name>
<protein>
    <submittedName>
        <fullName evidence="7">Fip1 motif-domain-containing protein</fullName>
    </submittedName>
</protein>
<evidence type="ECO:0000256" key="1">
    <source>
        <dbReference type="ARBA" id="ARBA00004123"/>
    </source>
</evidence>
<evidence type="ECO:0000259" key="6">
    <source>
        <dbReference type="Pfam" id="PF05182"/>
    </source>
</evidence>
<dbReference type="InterPro" id="IPR051187">
    <property type="entry name" value="Pre-mRNA_3'-end_processing_reg"/>
</dbReference>
<dbReference type="AlphaFoldDB" id="A0A6A6P5H9"/>
<feature type="domain" description="Pre-mRNA polyadenylation factor Fip1" evidence="6">
    <location>
        <begin position="85"/>
        <end position="127"/>
    </location>
</feature>
<evidence type="ECO:0000313" key="7">
    <source>
        <dbReference type="EMBL" id="KAF2459064.1"/>
    </source>
</evidence>
<organism evidence="7 8">
    <name type="scientific">Lineolata rhizophorae</name>
    <dbReference type="NCBI Taxonomy" id="578093"/>
    <lineage>
        <taxon>Eukaryota</taxon>
        <taxon>Fungi</taxon>
        <taxon>Dikarya</taxon>
        <taxon>Ascomycota</taxon>
        <taxon>Pezizomycotina</taxon>
        <taxon>Dothideomycetes</taxon>
        <taxon>Dothideomycetes incertae sedis</taxon>
        <taxon>Lineolatales</taxon>
        <taxon>Lineolataceae</taxon>
        <taxon>Lineolata</taxon>
    </lineage>
</organism>
<evidence type="ECO:0000256" key="4">
    <source>
        <dbReference type="ARBA" id="ARBA00023242"/>
    </source>
</evidence>
<comment type="subcellular location">
    <subcellularLocation>
        <location evidence="1">Nucleus</location>
    </subcellularLocation>
</comment>
<proteinExistence type="inferred from homology"/>
<dbReference type="PANTHER" id="PTHR13484:SF0">
    <property type="entry name" value="PRE-MRNA 3'-END-PROCESSING FACTOR FIP1"/>
    <property type="match status" value="1"/>
</dbReference>
<dbReference type="InterPro" id="IPR007854">
    <property type="entry name" value="Fip1_dom"/>
</dbReference>
<sequence>MAMGESAPLRFGAPKPTEPVRTPSASNEMQRTAQPAPPKAAEAKPTAPAQPKRPGYTYPEVHTSNVDVNVNPVWDPAGKPITEVDIDADLAEHDKPWRRPGADQSDYFNYGFDEFTWTTYTMKQNAMANALKEQKAESANFERMFGGGAPGLPGAAGTNTSPYAGGVSSPAAMSAAPGMAPGMYPGMPDMSPDDLMAAMGAHMRAQGISDPNQLDFGEFMKAMGMPGGGGAGGTPQPPAGPSGQTAPNQQGVFGGGGPYGGGGGSFGRGGGRGRRW</sequence>
<dbReference type="Pfam" id="PF05182">
    <property type="entry name" value="Fip1"/>
    <property type="match status" value="1"/>
</dbReference>